<evidence type="ECO:0000313" key="6">
    <source>
        <dbReference type="Proteomes" id="UP000033072"/>
    </source>
</evidence>
<organism evidence="5 6">
    <name type="scientific">Methanosarcina lacustris Z-7289</name>
    <dbReference type="NCBI Taxonomy" id="1434111"/>
    <lineage>
        <taxon>Archaea</taxon>
        <taxon>Methanobacteriati</taxon>
        <taxon>Methanobacteriota</taxon>
        <taxon>Stenosarchaea group</taxon>
        <taxon>Methanomicrobia</taxon>
        <taxon>Methanosarcinales</taxon>
        <taxon>Methanosarcinaceae</taxon>
        <taxon>Methanosarcina</taxon>
    </lineage>
</organism>
<keyword evidence="6" id="KW-1185">Reference proteome</keyword>
<dbReference type="RefSeq" id="WP_157197193.1">
    <property type="nucleotide sequence ID" value="NZ_CP009515.1"/>
</dbReference>
<reference evidence="5 6" key="1">
    <citation type="submission" date="2014-07" db="EMBL/GenBank/DDBJ databases">
        <title>Methanogenic archaea and the global carbon cycle.</title>
        <authorList>
            <person name="Henriksen J.R."/>
            <person name="Luke J."/>
            <person name="Reinhart S."/>
            <person name="Benedict M.N."/>
            <person name="Youngblut N.D."/>
            <person name="Metcalf M.E."/>
            <person name="Whitaker R.J."/>
            <person name="Metcalf W.W."/>
        </authorList>
    </citation>
    <scope>NUCLEOTIDE SEQUENCE [LARGE SCALE GENOMIC DNA]</scope>
    <source>
        <strain evidence="5 6">Z-7289</strain>
    </source>
</reference>
<keyword evidence="2" id="KW-0812">Transmembrane</keyword>
<feature type="transmembrane region" description="Helical" evidence="2">
    <location>
        <begin position="202"/>
        <end position="226"/>
    </location>
</feature>
<dbReference type="Pfam" id="PF07693">
    <property type="entry name" value="KAP_NTPase"/>
    <property type="match status" value="1"/>
</dbReference>
<dbReference type="OrthoDB" id="146963at2157"/>
<name>A0A0E3S4R5_9EURY</name>
<feature type="domain" description="KAP NTPase" evidence="4">
    <location>
        <begin position="26"/>
        <end position="517"/>
    </location>
</feature>
<dbReference type="STRING" id="1434111.MSLAZ_2823"/>
<dbReference type="Gene3D" id="3.90.1580.10">
    <property type="entry name" value="paralog of FGE (formylglycine-generating enzyme)"/>
    <property type="match status" value="1"/>
</dbReference>
<feature type="transmembrane region" description="Helical" evidence="2">
    <location>
        <begin position="246"/>
        <end position="264"/>
    </location>
</feature>
<protein>
    <recommendedName>
        <fullName evidence="7">Serine/threonine kinase</fullName>
    </recommendedName>
</protein>
<feature type="region of interest" description="Disordered" evidence="1">
    <location>
        <begin position="435"/>
        <end position="482"/>
    </location>
</feature>
<dbReference type="InterPro" id="IPR051043">
    <property type="entry name" value="Sulfatase_Mod_Factor_Kinase"/>
</dbReference>
<dbReference type="PATRIC" id="fig|1434111.4.peg.3733"/>
<feature type="compositionally biased region" description="Basic and acidic residues" evidence="1">
    <location>
        <begin position="465"/>
        <end position="482"/>
    </location>
</feature>
<dbReference type="InterPro" id="IPR011646">
    <property type="entry name" value="KAP_P-loop"/>
</dbReference>
<evidence type="ECO:0000256" key="1">
    <source>
        <dbReference type="SAM" id="MobiDB-lite"/>
    </source>
</evidence>
<dbReference type="Proteomes" id="UP000033072">
    <property type="component" value="Chromosome"/>
</dbReference>
<dbReference type="InterPro" id="IPR005532">
    <property type="entry name" value="SUMF_dom"/>
</dbReference>
<dbReference type="PANTHER" id="PTHR23150">
    <property type="entry name" value="SULFATASE MODIFYING FACTOR 1, 2"/>
    <property type="match status" value="1"/>
</dbReference>
<dbReference type="GeneID" id="24807682"/>
<evidence type="ECO:0008006" key="7">
    <source>
        <dbReference type="Google" id="ProtNLM"/>
    </source>
</evidence>
<dbReference type="PANTHER" id="PTHR23150:SF19">
    <property type="entry name" value="FORMYLGLYCINE-GENERATING ENZYME"/>
    <property type="match status" value="1"/>
</dbReference>
<dbReference type="EMBL" id="CP009515">
    <property type="protein sequence ID" value="AKB76084.1"/>
    <property type="molecule type" value="Genomic_DNA"/>
</dbReference>
<dbReference type="AlphaFoldDB" id="A0A0E3S4R5"/>
<dbReference type="HOGENOM" id="CLU_016682_0_0_2"/>
<gene>
    <name evidence="5" type="ORF">MSLAZ_2823</name>
</gene>
<keyword evidence="2" id="KW-0472">Membrane</keyword>
<evidence type="ECO:0000259" key="4">
    <source>
        <dbReference type="Pfam" id="PF07693"/>
    </source>
</evidence>
<sequence>MAGDKSNSASNCMCSDTATGKDSLGFTPYVEAIAEFLTNEGTSAPITLSIEGQWGCGKSSFMEQLKKKIEKGNISDINIEKFFKYLFSKSEDKISDELSPIISFLNDKFSKHGENESFDPCSFKNKLRATLKYIFSKIKRREYFTVWFNCWRYEKEDELWAAFALNFMEQLSEQLSWKWRQWAKIKLVWLRLKFKWKSNSSILFHILLRVIYIVGIALFWGAILYYSPRLMEWLFSYSTDDGVRKITNILLILTASVGLIRHLFSFGKDFFKLLGNPFDFSKFVKNSNYVEHISFIEHFHSDFNKIIESYAGNSRVYVFVDDLDRCETPKAAELMQALNLMISDKSNVYFSIGIDRKVISAGLAARNKSILRYLNVDGLKYGYDFIEKFIQLPFKVPSPTDGDFKKFMNPENKPGSPSKVSRLLHVLGGLLSHLKTSSSSSQSDKESVQPESADSVEPGDEIPEDVTKEKSEKVEKITNDQDCDKKSGEWDHILEMIAPVLDRNPRRMKQFFNLFRFQRKIGDRTGLFSYDRDTKLENMWNCRKLAKFVAISMKWPSLVSALGSNRMLLNQLQAYALKPENEDKKLEEWIKDERLVELLRYGCVKRGNLSQNATEYSLYGLDLSKLLQISPMVAYIPSSLPDAIREMEFVLIPAGEFIMGSPDGEVGRYDNEGPVHKVIIKNSFNLGKYPVTQKQWLAIMGNNPSNFKGDKRPVENVSLNDVQKFIRKINEMEEPEKYRLPSEAEWEYACRASTTTRFYFGDDELKLGDYAWYSGNSNNETHPVGQKKPNYLGLYDMHGNVWEWVQDRWHDSYKASTSDGSVWGDGDSPNHVRRGGGWFDYNRSCRSAIRFGDASSFRYYGLGFRLLRKL</sequence>
<dbReference type="GO" id="GO:0120147">
    <property type="term" value="F:formylglycine-generating oxidase activity"/>
    <property type="evidence" value="ECO:0007669"/>
    <property type="project" value="TreeGrafter"/>
</dbReference>
<dbReference type="InterPro" id="IPR042095">
    <property type="entry name" value="SUMF_sf"/>
</dbReference>
<accession>A0A0E3S4R5</accession>
<evidence type="ECO:0000313" key="5">
    <source>
        <dbReference type="EMBL" id="AKB76084.1"/>
    </source>
</evidence>
<dbReference type="InterPro" id="IPR016187">
    <property type="entry name" value="CTDL_fold"/>
</dbReference>
<dbReference type="KEGG" id="mls:MSLAZ_2823"/>
<dbReference type="Pfam" id="PF03781">
    <property type="entry name" value="FGE-sulfatase"/>
    <property type="match status" value="1"/>
</dbReference>
<evidence type="ECO:0000259" key="3">
    <source>
        <dbReference type="Pfam" id="PF03781"/>
    </source>
</evidence>
<proteinExistence type="predicted"/>
<feature type="domain" description="Sulfatase-modifying factor enzyme-like" evidence="3">
    <location>
        <begin position="647"/>
        <end position="868"/>
    </location>
</feature>
<evidence type="ECO:0000256" key="2">
    <source>
        <dbReference type="SAM" id="Phobius"/>
    </source>
</evidence>
<keyword evidence="2" id="KW-1133">Transmembrane helix</keyword>
<dbReference type="SUPFAM" id="SSF56436">
    <property type="entry name" value="C-type lectin-like"/>
    <property type="match status" value="1"/>
</dbReference>